<gene>
    <name evidence="2" type="ORF">C5O25_02665</name>
</gene>
<dbReference type="AlphaFoldDB" id="A0A2V1J086"/>
<dbReference type="Proteomes" id="UP000244925">
    <property type="component" value="Unassembled WGS sequence"/>
</dbReference>
<evidence type="ECO:0000256" key="1">
    <source>
        <dbReference type="SAM" id="MobiDB-lite"/>
    </source>
</evidence>
<evidence type="ECO:0000313" key="3">
    <source>
        <dbReference type="Proteomes" id="UP000244925"/>
    </source>
</evidence>
<feature type="region of interest" description="Disordered" evidence="1">
    <location>
        <begin position="95"/>
        <end position="145"/>
    </location>
</feature>
<comment type="caution">
    <text evidence="2">The sequence shown here is derived from an EMBL/GenBank/DDBJ whole genome shotgun (WGS) entry which is preliminary data.</text>
</comment>
<accession>A0A2V1J086</accession>
<feature type="region of interest" description="Disordered" evidence="1">
    <location>
        <begin position="41"/>
        <end position="71"/>
    </location>
</feature>
<dbReference type="EMBL" id="PUBV01000004">
    <property type="protein sequence ID" value="PWB08807.1"/>
    <property type="molecule type" value="Genomic_DNA"/>
</dbReference>
<keyword evidence="3" id="KW-1185">Reference proteome</keyword>
<name>A0A2V1J086_9BACT</name>
<sequence length="145" mass="16513">MTAMADDNVKKNDAARDKQPVCCLQGITLTEKQKAEIAALQASRQKELQARRDQRDKDRQQKAGMRQTERKNYLAEMKKILTPEQYVQMLENNFVNGRAMRADGRKFDKDRKNGKDKNRKNDRMRGANRQQTNGTAAASGQGVAL</sequence>
<protein>
    <recommendedName>
        <fullName evidence="4">DUF4890 domain-containing protein</fullName>
    </recommendedName>
</protein>
<feature type="compositionally biased region" description="Basic and acidic residues" evidence="1">
    <location>
        <begin position="44"/>
        <end position="71"/>
    </location>
</feature>
<reference evidence="3" key="1">
    <citation type="submission" date="2018-02" db="EMBL/GenBank/DDBJ databases">
        <authorList>
            <person name="Clavel T."/>
            <person name="Strowig T."/>
        </authorList>
    </citation>
    <scope>NUCLEOTIDE SEQUENCE [LARGE SCALE GENOMIC DNA]</scope>
    <source>
        <strain evidence="3">DSM 100764</strain>
    </source>
</reference>
<evidence type="ECO:0008006" key="4">
    <source>
        <dbReference type="Google" id="ProtNLM"/>
    </source>
</evidence>
<proteinExistence type="predicted"/>
<feature type="compositionally biased region" description="Basic and acidic residues" evidence="1">
    <location>
        <begin position="100"/>
        <end position="125"/>
    </location>
</feature>
<evidence type="ECO:0000313" key="2">
    <source>
        <dbReference type="EMBL" id="PWB08807.1"/>
    </source>
</evidence>
<feature type="compositionally biased region" description="Polar residues" evidence="1">
    <location>
        <begin position="128"/>
        <end position="138"/>
    </location>
</feature>
<organism evidence="2 3">
    <name type="scientific">Paramuribaculum intestinale</name>
    <dbReference type="NCBI Taxonomy" id="2094151"/>
    <lineage>
        <taxon>Bacteria</taxon>
        <taxon>Pseudomonadati</taxon>
        <taxon>Bacteroidota</taxon>
        <taxon>Bacteroidia</taxon>
        <taxon>Bacteroidales</taxon>
        <taxon>Muribaculaceae</taxon>
        <taxon>Paramuribaculum</taxon>
    </lineage>
</organism>